<dbReference type="Pfam" id="PF04542">
    <property type="entry name" value="Sigma70_r2"/>
    <property type="match status" value="1"/>
</dbReference>
<evidence type="ECO:0000256" key="2">
    <source>
        <dbReference type="ARBA" id="ARBA00023015"/>
    </source>
</evidence>
<dbReference type="InterPro" id="IPR007627">
    <property type="entry name" value="RNA_pol_sigma70_r2"/>
</dbReference>
<evidence type="ECO:0000313" key="8">
    <source>
        <dbReference type="Proteomes" id="UP000391834"/>
    </source>
</evidence>
<dbReference type="GO" id="GO:0006352">
    <property type="term" value="P:DNA-templated transcription initiation"/>
    <property type="evidence" value="ECO:0007669"/>
    <property type="project" value="InterPro"/>
</dbReference>
<proteinExistence type="inferred from homology"/>
<accession>A0A5M4AVY7</accession>
<dbReference type="Pfam" id="PF08281">
    <property type="entry name" value="Sigma70_r4_2"/>
    <property type="match status" value="1"/>
</dbReference>
<dbReference type="PANTHER" id="PTHR43133">
    <property type="entry name" value="RNA POLYMERASE ECF-TYPE SIGMA FACTO"/>
    <property type="match status" value="1"/>
</dbReference>
<dbReference type="InterPro" id="IPR013249">
    <property type="entry name" value="RNA_pol_sigma70_r4_t2"/>
</dbReference>
<feature type="domain" description="RNA polymerase sigma-70 region 2" evidence="5">
    <location>
        <begin position="22"/>
        <end position="88"/>
    </location>
</feature>
<dbReference type="GO" id="GO:0016987">
    <property type="term" value="F:sigma factor activity"/>
    <property type="evidence" value="ECO:0007669"/>
    <property type="project" value="UniProtKB-KW"/>
</dbReference>
<evidence type="ECO:0000256" key="3">
    <source>
        <dbReference type="ARBA" id="ARBA00023082"/>
    </source>
</evidence>
<keyword evidence="8" id="KW-1185">Reference proteome</keyword>
<protein>
    <recommendedName>
        <fullName evidence="9">DNA-directed RNA polymerase sigma-70 factor</fullName>
    </recommendedName>
</protein>
<evidence type="ECO:0008006" key="9">
    <source>
        <dbReference type="Google" id="ProtNLM"/>
    </source>
</evidence>
<organism evidence="7 8">
    <name type="scientific">Prolixibacter bellariivorans</name>
    <dbReference type="NCBI Taxonomy" id="314319"/>
    <lineage>
        <taxon>Bacteria</taxon>
        <taxon>Pseudomonadati</taxon>
        <taxon>Bacteroidota</taxon>
        <taxon>Bacteroidia</taxon>
        <taxon>Marinilabiliales</taxon>
        <taxon>Prolixibacteraceae</taxon>
        <taxon>Prolixibacter</taxon>
    </lineage>
</organism>
<dbReference type="NCBIfam" id="TIGR02937">
    <property type="entry name" value="sigma70-ECF"/>
    <property type="match status" value="1"/>
</dbReference>
<dbReference type="InterPro" id="IPR036388">
    <property type="entry name" value="WH-like_DNA-bd_sf"/>
</dbReference>
<dbReference type="AlphaFoldDB" id="A0A5M4AVY7"/>
<name>A0A5M4AVY7_9BACT</name>
<dbReference type="RefSeq" id="WP_027585450.1">
    <property type="nucleotide sequence ID" value="NZ_BLAX01000001.1"/>
</dbReference>
<dbReference type="InterPro" id="IPR014284">
    <property type="entry name" value="RNA_pol_sigma-70_dom"/>
</dbReference>
<dbReference type="EMBL" id="BLAX01000001">
    <property type="protein sequence ID" value="GET32089.1"/>
    <property type="molecule type" value="Genomic_DNA"/>
</dbReference>
<dbReference type="InterPro" id="IPR013325">
    <property type="entry name" value="RNA_pol_sigma_r2"/>
</dbReference>
<evidence type="ECO:0000259" key="6">
    <source>
        <dbReference type="Pfam" id="PF08281"/>
    </source>
</evidence>
<reference evidence="7 8" key="1">
    <citation type="submission" date="2019-10" db="EMBL/GenBank/DDBJ databases">
        <title>Prolixibacter strains distinguished by the presence of nitrate reductase genes were adept at nitrate-dependent anaerobic corrosion of metallic iron and carbon steel.</title>
        <authorList>
            <person name="Iino T."/>
            <person name="Shono N."/>
            <person name="Ito K."/>
            <person name="Nakamura R."/>
            <person name="Sueoka K."/>
            <person name="Harayama S."/>
            <person name="Ohkuma M."/>
        </authorList>
    </citation>
    <scope>NUCLEOTIDE SEQUENCE [LARGE SCALE GENOMIC DNA]</scope>
    <source>
        <strain evidence="7 8">JCM 13498</strain>
    </source>
</reference>
<evidence type="ECO:0000259" key="5">
    <source>
        <dbReference type="Pfam" id="PF04542"/>
    </source>
</evidence>
<keyword evidence="3" id="KW-0731">Sigma factor</keyword>
<comment type="similarity">
    <text evidence="1">Belongs to the sigma-70 factor family. ECF subfamily.</text>
</comment>
<dbReference type="InterPro" id="IPR013324">
    <property type="entry name" value="RNA_pol_sigma_r3/r4-like"/>
</dbReference>
<dbReference type="OrthoDB" id="1121921at2"/>
<feature type="domain" description="RNA polymerase sigma factor 70 region 4 type 2" evidence="6">
    <location>
        <begin position="124"/>
        <end position="175"/>
    </location>
</feature>
<dbReference type="InterPro" id="IPR039425">
    <property type="entry name" value="RNA_pol_sigma-70-like"/>
</dbReference>
<sequence length="193" mass="23310">MTDDRKIWNDFKSSKDYALSHIYHHHIDLLFRYGRKFSRDEDLIKDAIQELFFDLIRNRESLGDTDNIRFYLLKSLKNKIIKTLQKDQKSLHQVTEITEPKFSSVYSHEEDLIERENRERNEQLLLKGLNELSPRLREILFYRFTCELDYPEICDIMSIRYDSARKMVFRALRTLREVLSASDIMLFFLLKSC</sequence>
<dbReference type="Gene3D" id="1.10.1740.10">
    <property type="match status" value="1"/>
</dbReference>
<dbReference type="SUPFAM" id="SSF88659">
    <property type="entry name" value="Sigma3 and sigma4 domains of RNA polymerase sigma factors"/>
    <property type="match status" value="1"/>
</dbReference>
<comment type="caution">
    <text evidence="7">The sequence shown here is derived from an EMBL/GenBank/DDBJ whole genome shotgun (WGS) entry which is preliminary data.</text>
</comment>
<keyword evidence="4" id="KW-0804">Transcription</keyword>
<dbReference type="Proteomes" id="UP000391834">
    <property type="component" value="Unassembled WGS sequence"/>
</dbReference>
<keyword evidence="2" id="KW-0805">Transcription regulation</keyword>
<dbReference type="PANTHER" id="PTHR43133:SF46">
    <property type="entry name" value="RNA POLYMERASE SIGMA-70 FACTOR ECF SUBFAMILY"/>
    <property type="match status" value="1"/>
</dbReference>
<gene>
    <name evidence="7" type="ORF">PbJCM13498_09520</name>
</gene>
<evidence type="ECO:0000256" key="4">
    <source>
        <dbReference type="ARBA" id="ARBA00023163"/>
    </source>
</evidence>
<evidence type="ECO:0000313" key="7">
    <source>
        <dbReference type="EMBL" id="GET32089.1"/>
    </source>
</evidence>
<dbReference type="GO" id="GO:0003677">
    <property type="term" value="F:DNA binding"/>
    <property type="evidence" value="ECO:0007669"/>
    <property type="project" value="InterPro"/>
</dbReference>
<dbReference type="SUPFAM" id="SSF88946">
    <property type="entry name" value="Sigma2 domain of RNA polymerase sigma factors"/>
    <property type="match status" value="1"/>
</dbReference>
<evidence type="ECO:0000256" key="1">
    <source>
        <dbReference type="ARBA" id="ARBA00010641"/>
    </source>
</evidence>
<dbReference type="Gene3D" id="1.10.10.10">
    <property type="entry name" value="Winged helix-like DNA-binding domain superfamily/Winged helix DNA-binding domain"/>
    <property type="match status" value="1"/>
</dbReference>